<dbReference type="RefSeq" id="WP_324779074.1">
    <property type="nucleotide sequence ID" value="NZ_CP141769.1"/>
</dbReference>
<keyword evidence="6" id="KW-1003">Cell membrane</keyword>
<accession>A0ABZ1CHR4</accession>
<keyword evidence="3 6" id="KW-0285">Flavoprotein</keyword>
<evidence type="ECO:0000256" key="1">
    <source>
        <dbReference type="ARBA" id="ARBA00022448"/>
    </source>
</evidence>
<evidence type="ECO:0000259" key="7">
    <source>
        <dbReference type="SMART" id="SM00900"/>
    </source>
</evidence>
<comment type="subcellular location">
    <subcellularLocation>
        <location evidence="6">Cell inner membrane</location>
        <topology evidence="6">Single-pass membrane protein</topology>
    </subcellularLocation>
</comment>
<evidence type="ECO:0000256" key="6">
    <source>
        <dbReference type="HAMAP-Rule" id="MF_00479"/>
    </source>
</evidence>
<name>A0ABZ1CHR4_9PROT</name>
<gene>
    <name evidence="8" type="primary">rsxG</name>
    <name evidence="6" type="synonym">rnfG</name>
    <name evidence="8" type="ORF">VA613_11075</name>
</gene>
<dbReference type="PIRSF" id="PIRSF006091">
    <property type="entry name" value="E_trnsport_RnfG"/>
    <property type="match status" value="1"/>
</dbReference>
<comment type="function">
    <text evidence="6">Part of a membrane-bound complex that couples electron transfer with translocation of ions across the membrane.</text>
</comment>
<dbReference type="HAMAP" id="MF_00479">
    <property type="entry name" value="RsxG_RnfG"/>
    <property type="match status" value="1"/>
</dbReference>
<keyword evidence="6" id="KW-0812">Transmembrane</keyword>
<keyword evidence="1 6" id="KW-0813">Transport</keyword>
<dbReference type="InterPro" id="IPR007329">
    <property type="entry name" value="FMN-bd"/>
</dbReference>
<keyword evidence="6" id="KW-1278">Translocase</keyword>
<keyword evidence="9" id="KW-1185">Reference proteome</keyword>
<dbReference type="Proteomes" id="UP001334732">
    <property type="component" value="Chromosome"/>
</dbReference>
<dbReference type="Pfam" id="PF04205">
    <property type="entry name" value="FMN_bind"/>
    <property type="match status" value="1"/>
</dbReference>
<keyword evidence="5 6" id="KW-0249">Electron transport</keyword>
<keyword evidence="2 6" id="KW-0597">Phosphoprotein</keyword>
<dbReference type="PANTHER" id="PTHR36118">
    <property type="entry name" value="ION-TRANSLOCATING OXIDOREDUCTASE COMPLEX SUBUNIT G"/>
    <property type="match status" value="1"/>
</dbReference>
<evidence type="ECO:0000256" key="2">
    <source>
        <dbReference type="ARBA" id="ARBA00022553"/>
    </source>
</evidence>
<dbReference type="EC" id="7.-.-.-" evidence="6"/>
<feature type="domain" description="FMN-binding" evidence="7">
    <location>
        <begin position="106"/>
        <end position="198"/>
    </location>
</feature>
<dbReference type="SMART" id="SM00900">
    <property type="entry name" value="FMN_bind"/>
    <property type="match status" value="1"/>
</dbReference>
<comment type="similarity">
    <text evidence="6">Belongs to the RnfG family.</text>
</comment>
<keyword evidence="4 6" id="KW-0288">FMN</keyword>
<comment type="subunit">
    <text evidence="6">The complex is composed of six subunits: RnfA, RnfB, RnfC, RnfD, RnfE and RnfG.</text>
</comment>
<dbReference type="NCBIfam" id="TIGR01947">
    <property type="entry name" value="rnfG"/>
    <property type="match status" value="1"/>
</dbReference>
<feature type="modified residue" description="FMN phosphoryl threonine" evidence="6">
    <location>
        <position position="181"/>
    </location>
</feature>
<sequence length="217" mass="22920">MTLGGAGGNALRTGGILLVFAILGTALLALTHARTEPIITRSQQAEKLALIEQVLPQTLYDNDLLASQQSVPPDDLLGTRQPSDLWVAQRAGRFSGVVLEAVAPDGYAGDIALLIGIDADGAVTGVRVTAHRETPGLGDYIDRAKSPWIDQFVGRSLAHPEPRHWKVAKDGGTFDARAGATITPRAVVKAVRNALEYFARHRAALAAPPAAPKEDPA</sequence>
<keyword evidence="6" id="KW-0472">Membrane</keyword>
<evidence type="ECO:0000313" key="8">
    <source>
        <dbReference type="EMBL" id="WRS38543.1"/>
    </source>
</evidence>
<evidence type="ECO:0000313" key="9">
    <source>
        <dbReference type="Proteomes" id="UP001334732"/>
    </source>
</evidence>
<reference evidence="8 9" key="1">
    <citation type="submission" date="2023-12" db="EMBL/GenBank/DDBJ databases">
        <title>Thiobacillus sedimentum sp. nov., a chemolithoautotrophic sulfur-oxidizing bacterium isolated from freshwater sediment.</title>
        <authorList>
            <person name="Luo J."/>
            <person name="Dai C."/>
        </authorList>
    </citation>
    <scope>NUCLEOTIDE SEQUENCE [LARGE SCALE GENOMIC DNA]</scope>
    <source>
        <strain evidence="8 9">SCUT-2</strain>
    </source>
</reference>
<evidence type="ECO:0000256" key="4">
    <source>
        <dbReference type="ARBA" id="ARBA00022643"/>
    </source>
</evidence>
<comment type="cofactor">
    <cofactor evidence="6">
        <name>FMN</name>
        <dbReference type="ChEBI" id="CHEBI:58210"/>
    </cofactor>
</comment>
<proteinExistence type="inferred from homology"/>
<organism evidence="8 9">
    <name type="scientific">Thiobacillus sedimenti</name>
    <dbReference type="NCBI Taxonomy" id="3110231"/>
    <lineage>
        <taxon>Bacteria</taxon>
        <taxon>Pseudomonadati</taxon>
        <taxon>Pseudomonadota</taxon>
        <taxon>Betaproteobacteria</taxon>
        <taxon>Nitrosomonadales</taxon>
        <taxon>Thiobacillaceae</taxon>
        <taxon>Thiobacillus</taxon>
    </lineage>
</organism>
<dbReference type="NCBIfam" id="NF002519">
    <property type="entry name" value="PRK01908.1"/>
    <property type="match status" value="1"/>
</dbReference>
<keyword evidence="6" id="KW-1133">Transmembrane helix</keyword>
<keyword evidence="6" id="KW-0997">Cell inner membrane</keyword>
<dbReference type="InterPro" id="IPR010209">
    <property type="entry name" value="Ion_transpt_RnfG/RsxG"/>
</dbReference>
<protein>
    <recommendedName>
        <fullName evidence="6">Ion-translocating oxidoreductase complex subunit G</fullName>
        <ecNumber evidence="6">7.-.-.-</ecNumber>
    </recommendedName>
    <alternativeName>
        <fullName evidence="6">Rnf electron transport complex subunit G</fullName>
    </alternativeName>
</protein>
<evidence type="ECO:0000256" key="5">
    <source>
        <dbReference type="ARBA" id="ARBA00022982"/>
    </source>
</evidence>
<dbReference type="PANTHER" id="PTHR36118:SF1">
    <property type="entry name" value="ION-TRANSLOCATING OXIDOREDUCTASE COMPLEX SUBUNIT G"/>
    <property type="match status" value="1"/>
</dbReference>
<evidence type="ECO:0000256" key="3">
    <source>
        <dbReference type="ARBA" id="ARBA00022630"/>
    </source>
</evidence>
<dbReference type="EMBL" id="CP141769">
    <property type="protein sequence ID" value="WRS38543.1"/>
    <property type="molecule type" value="Genomic_DNA"/>
</dbReference>